<accession>A0A7M6DKF1</accession>
<reference evidence="2" key="1">
    <citation type="submission" date="2021-01" db="UniProtKB">
        <authorList>
            <consortium name="EnsemblMetazoa"/>
        </authorList>
    </citation>
    <scope>IDENTIFICATION</scope>
</reference>
<feature type="coiled-coil region" evidence="1">
    <location>
        <begin position="79"/>
        <end position="113"/>
    </location>
</feature>
<dbReference type="EnsemblMetazoa" id="CLYHEMT013890.1">
    <property type="protein sequence ID" value="CLYHEMP013890.1"/>
    <property type="gene ID" value="CLYHEMG013890"/>
</dbReference>
<organism evidence="2 3">
    <name type="scientific">Clytia hemisphaerica</name>
    <dbReference type="NCBI Taxonomy" id="252671"/>
    <lineage>
        <taxon>Eukaryota</taxon>
        <taxon>Metazoa</taxon>
        <taxon>Cnidaria</taxon>
        <taxon>Hydrozoa</taxon>
        <taxon>Hydroidolina</taxon>
        <taxon>Leptothecata</taxon>
        <taxon>Obeliida</taxon>
        <taxon>Clytiidae</taxon>
        <taxon>Clytia</taxon>
    </lineage>
</organism>
<dbReference type="Proteomes" id="UP000594262">
    <property type="component" value="Unplaced"/>
</dbReference>
<keyword evidence="3" id="KW-1185">Reference proteome</keyword>
<name>A0A7M6DKF1_9CNID</name>
<evidence type="ECO:0000313" key="3">
    <source>
        <dbReference type="Proteomes" id="UP000594262"/>
    </source>
</evidence>
<sequence length="246" mass="28327">MSFKPIKAKDQDKFQNMDDKELKFEYSVVKYQYQCARNDLWKQKTTLKRLKMVEEIRKESKPNNNFVGSDNLTKDVEQRKALNQVLVTLQQRLRNLNSELKGLVRQRNAIQDQNFKMEDQIDQIVASKIRASKNRSKSVPDGIKKSHSDPNVFLTSSLGTSPTSLGVLQPRARLGSALTANKKMQLPSIKTTIKLKMNLMALKKKAQMKIEDRKNGEDVKNDFIPFPKLSTRGSSRFNHRRGSCRI</sequence>
<evidence type="ECO:0000256" key="1">
    <source>
        <dbReference type="SAM" id="Coils"/>
    </source>
</evidence>
<dbReference type="AlphaFoldDB" id="A0A7M6DKF1"/>
<protein>
    <submittedName>
        <fullName evidence="2">Uncharacterized protein</fullName>
    </submittedName>
</protein>
<keyword evidence="1" id="KW-0175">Coiled coil</keyword>
<proteinExistence type="predicted"/>
<evidence type="ECO:0000313" key="2">
    <source>
        <dbReference type="EnsemblMetazoa" id="CLYHEMP013890.1"/>
    </source>
</evidence>